<sequence length="350" mass="40160">MTPETSSTHVPQAYAKVISSNPLSQNFNEPPRQNSFTLKKIVHPDPQNQTLEPNFKARVQGYMAAHTKRMERFKKAIFKQREEINDRMADMFGLLRELISSRNPKNVLIREESRNPMTKNINDLSLINMEKNKGIEGGEVSKGNVMELNELEALEPIESPDKKEEMEEGTEGRSVDSMKEELTGVETKAEALVKTPRLTDKEPVGTDVRLSLVSHSYIYLLEITEDVLIDIAGYVYPIDFMILDLKEYKNKPFILGTPFVTTAKAVIRFEKGTINLKSGKNKIDFVKVHALPSELEKSIKDDLDLITPKNIISKLILEWEERIKYHQEKKMEFNQCRSTVFDNKGLMRRS</sequence>
<dbReference type="PANTHER" id="PTHR33067">
    <property type="entry name" value="RNA-DIRECTED DNA POLYMERASE-RELATED"/>
    <property type="match status" value="1"/>
</dbReference>
<reference evidence="2" key="1">
    <citation type="journal article" date="2019" name="Sci. Rep.">
        <title>Draft genome of Tanacetum cinerariifolium, the natural source of mosquito coil.</title>
        <authorList>
            <person name="Yamashiro T."/>
            <person name="Shiraishi A."/>
            <person name="Satake H."/>
            <person name="Nakayama K."/>
        </authorList>
    </citation>
    <scope>NUCLEOTIDE SEQUENCE</scope>
</reference>
<evidence type="ECO:0000256" key="1">
    <source>
        <dbReference type="SAM" id="MobiDB-lite"/>
    </source>
</evidence>
<gene>
    <name evidence="2" type="ORF">Tci_215243</name>
</gene>
<evidence type="ECO:0008006" key="3">
    <source>
        <dbReference type="Google" id="ProtNLM"/>
    </source>
</evidence>
<evidence type="ECO:0000313" key="2">
    <source>
        <dbReference type="EMBL" id="GEW43267.1"/>
    </source>
</evidence>
<comment type="caution">
    <text evidence="2">The sequence shown here is derived from an EMBL/GenBank/DDBJ whole genome shotgun (WGS) entry which is preliminary data.</text>
</comment>
<feature type="region of interest" description="Disordered" evidence="1">
    <location>
        <begin position="156"/>
        <end position="181"/>
    </location>
</feature>
<dbReference type="PANTHER" id="PTHR33067:SF9">
    <property type="entry name" value="RNA-DIRECTED DNA POLYMERASE"/>
    <property type="match status" value="1"/>
</dbReference>
<organism evidence="2">
    <name type="scientific">Tanacetum cinerariifolium</name>
    <name type="common">Dalmatian daisy</name>
    <name type="synonym">Chrysanthemum cinerariifolium</name>
    <dbReference type="NCBI Taxonomy" id="118510"/>
    <lineage>
        <taxon>Eukaryota</taxon>
        <taxon>Viridiplantae</taxon>
        <taxon>Streptophyta</taxon>
        <taxon>Embryophyta</taxon>
        <taxon>Tracheophyta</taxon>
        <taxon>Spermatophyta</taxon>
        <taxon>Magnoliopsida</taxon>
        <taxon>eudicotyledons</taxon>
        <taxon>Gunneridae</taxon>
        <taxon>Pentapetalae</taxon>
        <taxon>asterids</taxon>
        <taxon>campanulids</taxon>
        <taxon>Asterales</taxon>
        <taxon>Asteraceae</taxon>
        <taxon>Asteroideae</taxon>
        <taxon>Anthemideae</taxon>
        <taxon>Anthemidinae</taxon>
        <taxon>Tanacetum</taxon>
    </lineage>
</organism>
<dbReference type="InterPro" id="IPR021109">
    <property type="entry name" value="Peptidase_aspartic_dom_sf"/>
</dbReference>
<name>A0A699GYV7_TANCI</name>
<dbReference type="Gene3D" id="2.40.70.10">
    <property type="entry name" value="Acid Proteases"/>
    <property type="match status" value="1"/>
</dbReference>
<feature type="compositionally biased region" description="Basic and acidic residues" evidence="1">
    <location>
        <begin position="159"/>
        <end position="181"/>
    </location>
</feature>
<protein>
    <recommendedName>
        <fullName evidence="3">Reverse transcriptase domain-containing protein</fullName>
    </recommendedName>
</protein>
<accession>A0A699GYV7</accession>
<dbReference type="EMBL" id="BKCJ010058135">
    <property type="protein sequence ID" value="GEW43267.1"/>
    <property type="molecule type" value="Genomic_DNA"/>
</dbReference>
<proteinExistence type="predicted"/>
<dbReference type="AlphaFoldDB" id="A0A699GYV7"/>